<dbReference type="RefSeq" id="WP_386403161.1">
    <property type="nucleotide sequence ID" value="NZ_JBHTJH010000003.1"/>
</dbReference>
<organism evidence="3 4">
    <name type="scientific">Sungkyunkwania multivorans</name>
    <dbReference type="NCBI Taxonomy" id="1173618"/>
    <lineage>
        <taxon>Bacteria</taxon>
        <taxon>Pseudomonadati</taxon>
        <taxon>Bacteroidota</taxon>
        <taxon>Flavobacteriia</taxon>
        <taxon>Flavobacteriales</taxon>
        <taxon>Flavobacteriaceae</taxon>
        <taxon>Sungkyunkwania</taxon>
    </lineage>
</organism>
<protein>
    <submittedName>
        <fullName evidence="3">VanZ family protein</fullName>
    </submittedName>
</protein>
<sequence length="134" mass="14896">MHKRTKTLSELSSNGFLWSALVCTLAIAVLSLVPGKDLPKINISFFDKIGHFVAYAALSFSWGLFFIFERSIFSTRNAYIVASVSAIIYGAIMEFLQHFLVQSRTFDLYDILANSLGAAIGIGVLKIYYSIVKN</sequence>
<dbReference type="PANTHER" id="PTHR28008:SF1">
    <property type="entry name" value="DOMAIN PROTEIN, PUTATIVE (AFU_ORTHOLOGUE AFUA_3G10980)-RELATED"/>
    <property type="match status" value="1"/>
</dbReference>
<evidence type="ECO:0000256" key="1">
    <source>
        <dbReference type="SAM" id="Phobius"/>
    </source>
</evidence>
<dbReference type="NCBIfam" id="NF037970">
    <property type="entry name" value="vanZ_1"/>
    <property type="match status" value="1"/>
</dbReference>
<evidence type="ECO:0000313" key="4">
    <source>
        <dbReference type="Proteomes" id="UP001596978"/>
    </source>
</evidence>
<comment type="caution">
    <text evidence="3">The sequence shown here is derived from an EMBL/GenBank/DDBJ whole genome shotgun (WGS) entry which is preliminary data.</text>
</comment>
<feature type="transmembrane region" description="Helical" evidence="1">
    <location>
        <begin position="111"/>
        <end position="129"/>
    </location>
</feature>
<dbReference type="InterPro" id="IPR006976">
    <property type="entry name" value="VanZ-like"/>
</dbReference>
<proteinExistence type="predicted"/>
<dbReference type="Proteomes" id="UP001596978">
    <property type="component" value="Unassembled WGS sequence"/>
</dbReference>
<dbReference type="PANTHER" id="PTHR28008">
    <property type="entry name" value="DOMAIN PROTEIN, PUTATIVE (AFU_ORTHOLOGUE AFUA_3G10980)-RELATED"/>
    <property type="match status" value="1"/>
</dbReference>
<keyword evidence="1" id="KW-0472">Membrane</keyword>
<dbReference type="EMBL" id="JBHTJH010000003">
    <property type="protein sequence ID" value="MFD0860989.1"/>
    <property type="molecule type" value="Genomic_DNA"/>
</dbReference>
<feature type="domain" description="VanZ-like" evidence="2">
    <location>
        <begin position="30"/>
        <end position="127"/>
    </location>
</feature>
<keyword evidence="1" id="KW-0812">Transmembrane</keyword>
<dbReference type="Pfam" id="PF04892">
    <property type="entry name" value="VanZ"/>
    <property type="match status" value="1"/>
</dbReference>
<feature type="transmembrane region" description="Helical" evidence="1">
    <location>
        <begin position="12"/>
        <end position="32"/>
    </location>
</feature>
<keyword evidence="1" id="KW-1133">Transmembrane helix</keyword>
<name>A0ABW3CVV3_9FLAO</name>
<evidence type="ECO:0000313" key="3">
    <source>
        <dbReference type="EMBL" id="MFD0860989.1"/>
    </source>
</evidence>
<gene>
    <name evidence="3" type="ORF">ACFQ1M_02115</name>
</gene>
<evidence type="ECO:0000259" key="2">
    <source>
        <dbReference type="Pfam" id="PF04892"/>
    </source>
</evidence>
<keyword evidence="4" id="KW-1185">Reference proteome</keyword>
<accession>A0ABW3CVV3</accession>
<feature type="transmembrane region" description="Helical" evidence="1">
    <location>
        <begin position="52"/>
        <end position="68"/>
    </location>
</feature>
<feature type="transmembrane region" description="Helical" evidence="1">
    <location>
        <begin position="80"/>
        <end position="99"/>
    </location>
</feature>
<reference evidence="4" key="1">
    <citation type="journal article" date="2019" name="Int. J. Syst. Evol. Microbiol.">
        <title>The Global Catalogue of Microorganisms (GCM) 10K type strain sequencing project: providing services to taxonomists for standard genome sequencing and annotation.</title>
        <authorList>
            <consortium name="The Broad Institute Genomics Platform"/>
            <consortium name="The Broad Institute Genome Sequencing Center for Infectious Disease"/>
            <person name="Wu L."/>
            <person name="Ma J."/>
        </authorList>
    </citation>
    <scope>NUCLEOTIDE SEQUENCE [LARGE SCALE GENOMIC DNA]</scope>
    <source>
        <strain evidence="4">CCUG 62952</strain>
    </source>
</reference>